<dbReference type="Proteomes" id="UP000177418">
    <property type="component" value="Unassembled WGS sequence"/>
</dbReference>
<reference evidence="3 4" key="1">
    <citation type="journal article" date="2016" name="Nat. Commun.">
        <title>Thousands of microbial genomes shed light on interconnected biogeochemical processes in an aquifer system.</title>
        <authorList>
            <person name="Anantharaman K."/>
            <person name="Brown C.T."/>
            <person name="Hug L.A."/>
            <person name="Sharon I."/>
            <person name="Castelle C.J."/>
            <person name="Probst A.J."/>
            <person name="Thomas B.C."/>
            <person name="Singh A."/>
            <person name="Wilkins M.J."/>
            <person name="Karaoz U."/>
            <person name="Brodie E.L."/>
            <person name="Williams K.H."/>
            <person name="Hubbard S.S."/>
            <person name="Banfield J.F."/>
        </authorList>
    </citation>
    <scope>NUCLEOTIDE SEQUENCE [LARGE SCALE GENOMIC DNA]</scope>
</reference>
<feature type="transmembrane region" description="Helical" evidence="1">
    <location>
        <begin position="74"/>
        <end position="95"/>
    </location>
</feature>
<keyword evidence="1" id="KW-0812">Transmembrane</keyword>
<evidence type="ECO:0000256" key="1">
    <source>
        <dbReference type="SAM" id="Phobius"/>
    </source>
</evidence>
<sequence length="223" mass="25404">MDDQVVNYINQTRQAGVADPEIKQNLLQAGWSAESIAPYFTPSLPPIPRPKEKDHMTSPTRSGSHTMWDAFEHVLLFFSLYVLIGAIAFIFHGLIDKYVPDPITSGDFRSSTNYNYYTTVIRWSLAAIIVSLPLFIFFFLNITKRTDKLPSLRQLRARKTLVYLTLIGTFIILVWKLIQIVFTLLDGNIASNFILHFLVTTGISSLIFAYYVLQVKGDKNYAN</sequence>
<feature type="transmembrane region" description="Helical" evidence="1">
    <location>
        <begin position="194"/>
        <end position="213"/>
    </location>
</feature>
<evidence type="ECO:0000259" key="2">
    <source>
        <dbReference type="Pfam" id="PF18920"/>
    </source>
</evidence>
<comment type="caution">
    <text evidence="3">The sequence shown here is derived from an EMBL/GenBank/DDBJ whole genome shotgun (WGS) entry which is preliminary data.</text>
</comment>
<keyword evidence="1" id="KW-0472">Membrane</keyword>
<name>A0A1F7JHL8_9BACT</name>
<keyword evidence="1" id="KW-1133">Transmembrane helix</keyword>
<dbReference type="InterPro" id="IPR043728">
    <property type="entry name" value="DUF5671"/>
</dbReference>
<evidence type="ECO:0000313" key="3">
    <source>
        <dbReference type="EMBL" id="OGK55092.1"/>
    </source>
</evidence>
<dbReference type="AlphaFoldDB" id="A0A1F7JHL8"/>
<feature type="domain" description="DUF5671" evidence="2">
    <location>
        <begin position="70"/>
        <end position="210"/>
    </location>
</feature>
<accession>A0A1F7JHL8</accession>
<feature type="transmembrane region" description="Helical" evidence="1">
    <location>
        <begin position="120"/>
        <end position="140"/>
    </location>
</feature>
<gene>
    <name evidence="3" type="ORF">A3H78_03860</name>
</gene>
<evidence type="ECO:0000313" key="4">
    <source>
        <dbReference type="Proteomes" id="UP000177418"/>
    </source>
</evidence>
<proteinExistence type="predicted"/>
<protein>
    <recommendedName>
        <fullName evidence="2">DUF5671 domain-containing protein</fullName>
    </recommendedName>
</protein>
<feature type="transmembrane region" description="Helical" evidence="1">
    <location>
        <begin position="161"/>
        <end position="182"/>
    </location>
</feature>
<dbReference type="EMBL" id="MGAV01000011">
    <property type="protein sequence ID" value="OGK55092.1"/>
    <property type="molecule type" value="Genomic_DNA"/>
</dbReference>
<dbReference type="Pfam" id="PF18920">
    <property type="entry name" value="DUF5671"/>
    <property type="match status" value="1"/>
</dbReference>
<organism evidence="3 4">
    <name type="scientific">Candidatus Roizmanbacteria bacterium RIFCSPLOWO2_02_FULL_36_11</name>
    <dbReference type="NCBI Taxonomy" id="1802071"/>
    <lineage>
        <taxon>Bacteria</taxon>
        <taxon>Candidatus Roizmaniibacteriota</taxon>
    </lineage>
</organism>